<dbReference type="PANTHER" id="PTHR10907:SF47">
    <property type="entry name" value="REGUCALCIN"/>
    <property type="match status" value="1"/>
</dbReference>
<dbReference type="RefSeq" id="WP_052816124.1">
    <property type="nucleotide sequence ID" value="NZ_BBJU01000023.1"/>
</dbReference>
<evidence type="ECO:0000259" key="4">
    <source>
        <dbReference type="Pfam" id="PF08450"/>
    </source>
</evidence>
<dbReference type="GO" id="GO:0005509">
    <property type="term" value="F:calcium ion binding"/>
    <property type="evidence" value="ECO:0007669"/>
    <property type="project" value="TreeGrafter"/>
</dbReference>
<dbReference type="Pfam" id="PF08450">
    <property type="entry name" value="SGL"/>
    <property type="match status" value="1"/>
</dbReference>
<comment type="cofactor">
    <cofactor evidence="3">
        <name>Zn(2+)</name>
        <dbReference type="ChEBI" id="CHEBI:29105"/>
    </cofactor>
    <text evidence="3">Binds 1 divalent metal cation per subunit.</text>
</comment>
<comment type="caution">
    <text evidence="5">The sequence shown here is derived from an EMBL/GenBank/DDBJ whole genome shotgun (WGS) entry which is preliminary data.</text>
</comment>
<evidence type="ECO:0000256" key="3">
    <source>
        <dbReference type="PIRSR" id="PIRSR605511-2"/>
    </source>
</evidence>
<keyword evidence="3" id="KW-0479">Metal-binding</keyword>
<feature type="binding site" evidence="3">
    <location>
        <position position="209"/>
    </location>
    <ligand>
        <name>a divalent metal cation</name>
        <dbReference type="ChEBI" id="CHEBI:60240"/>
    </ligand>
</feature>
<feature type="binding site" evidence="3">
    <location>
        <position position="107"/>
    </location>
    <ligand>
        <name>substrate</name>
    </ligand>
</feature>
<evidence type="ECO:0000256" key="2">
    <source>
        <dbReference type="PIRSR" id="PIRSR605511-1"/>
    </source>
</evidence>
<dbReference type="SUPFAM" id="SSF63829">
    <property type="entry name" value="Calcium-dependent phosphotriesterase"/>
    <property type="match status" value="1"/>
</dbReference>
<feature type="domain" description="SMP-30/Gluconolactonase/LRE-like region" evidence="4">
    <location>
        <begin position="22"/>
        <end position="267"/>
    </location>
</feature>
<evidence type="ECO:0000313" key="6">
    <source>
        <dbReference type="Proteomes" id="UP000028701"/>
    </source>
</evidence>
<organism evidence="5 6">
    <name type="scientific">Agrobacterium rubi TR3 = NBRC 13261</name>
    <dbReference type="NCBI Taxonomy" id="1368415"/>
    <lineage>
        <taxon>Bacteria</taxon>
        <taxon>Pseudomonadati</taxon>
        <taxon>Pseudomonadota</taxon>
        <taxon>Alphaproteobacteria</taxon>
        <taxon>Hyphomicrobiales</taxon>
        <taxon>Rhizobiaceae</taxon>
        <taxon>Rhizobium/Agrobacterium group</taxon>
        <taxon>Agrobacterium</taxon>
    </lineage>
</organism>
<dbReference type="InterPro" id="IPR013658">
    <property type="entry name" value="SGL"/>
</dbReference>
<feature type="active site" description="Proton donor/acceptor" evidence="2">
    <location>
        <position position="209"/>
    </location>
</feature>
<feature type="binding site" evidence="3">
    <location>
        <position position="109"/>
    </location>
    <ligand>
        <name>substrate</name>
    </ligand>
</feature>
<keyword evidence="3" id="KW-0862">Zinc</keyword>
<feature type="binding site" evidence="3">
    <location>
        <position position="127"/>
    </location>
    <ligand>
        <name>substrate</name>
    </ligand>
</feature>
<dbReference type="Proteomes" id="UP000028701">
    <property type="component" value="Unassembled WGS sequence"/>
</dbReference>
<reference evidence="5 6" key="1">
    <citation type="submission" date="2014-08" db="EMBL/GenBank/DDBJ databases">
        <title>Whole genome shotgun sequence of Rhizobium rubi NBRC 13261.</title>
        <authorList>
            <person name="Katano-Makiyama Y."/>
            <person name="Hosoyama A."/>
            <person name="Hashimoto M."/>
            <person name="Hosoyama Y."/>
            <person name="Noguchi M."/>
            <person name="Tsuchikane K."/>
            <person name="Uohara A."/>
            <person name="Ohji S."/>
            <person name="Ichikawa N."/>
            <person name="Kimura A."/>
            <person name="Yamazoe A."/>
            <person name="Fujita N."/>
        </authorList>
    </citation>
    <scope>NUCLEOTIDE SEQUENCE [LARGE SCALE GENOMIC DNA]</scope>
    <source>
        <strain evidence="5 6">NBRC 13261</strain>
    </source>
</reference>
<name>A0A081CZJ3_9HYPH</name>
<dbReference type="OrthoDB" id="2633250at2"/>
<dbReference type="EMBL" id="BBJU01000023">
    <property type="protein sequence ID" value="GAK72089.1"/>
    <property type="molecule type" value="Genomic_DNA"/>
</dbReference>
<feature type="binding site" evidence="3">
    <location>
        <position position="23"/>
    </location>
    <ligand>
        <name>a divalent metal cation</name>
        <dbReference type="ChEBI" id="CHEBI:60240"/>
    </ligand>
</feature>
<accession>A0A081CZJ3</accession>
<comment type="similarity">
    <text evidence="1">Belongs to the SMP-30/CGR1 family.</text>
</comment>
<dbReference type="GO" id="GO:0004341">
    <property type="term" value="F:gluconolactonase activity"/>
    <property type="evidence" value="ECO:0007669"/>
    <property type="project" value="TreeGrafter"/>
</dbReference>
<dbReference type="InterPro" id="IPR005511">
    <property type="entry name" value="SMP-30"/>
</dbReference>
<evidence type="ECO:0000313" key="5">
    <source>
        <dbReference type="EMBL" id="GAK72089.1"/>
    </source>
</evidence>
<dbReference type="Gene3D" id="2.120.10.30">
    <property type="entry name" value="TolB, C-terminal domain"/>
    <property type="match status" value="1"/>
</dbReference>
<dbReference type="eggNOG" id="COG3386">
    <property type="taxonomic scope" value="Bacteria"/>
</dbReference>
<feature type="binding site" evidence="3">
    <location>
        <position position="157"/>
    </location>
    <ligand>
        <name>a divalent metal cation</name>
        <dbReference type="ChEBI" id="CHEBI:60240"/>
    </ligand>
</feature>
<proteinExistence type="inferred from homology"/>
<dbReference type="PANTHER" id="PTHR10907">
    <property type="entry name" value="REGUCALCIN"/>
    <property type="match status" value="1"/>
</dbReference>
<protein>
    <recommendedName>
        <fullName evidence="4">SMP-30/Gluconolactonase/LRE-like region domain-containing protein</fullName>
    </recommendedName>
</protein>
<dbReference type="PRINTS" id="PR01790">
    <property type="entry name" value="SMP30FAMILY"/>
</dbReference>
<dbReference type="InterPro" id="IPR011042">
    <property type="entry name" value="6-blade_b-propeller_TolB-like"/>
</dbReference>
<dbReference type="AlphaFoldDB" id="A0A081CZJ3"/>
<evidence type="ECO:0000256" key="1">
    <source>
        <dbReference type="ARBA" id="ARBA00008853"/>
    </source>
</evidence>
<sequence length="296" mass="31752">MERNGRPVFVAEKIAQPGCITGETPVWEPDRARVTWVDAPGLALYRMTYPDGALERFDLPVKIGALAVRASGGFIASTERGFARLTFNGDAVELEYHGGPDLKPGWRMNDGACDRQGRFWSGSMAPDTSAPGAFGKLFSIGPNADVVERGGSFRTQNGLAWSPDGRTMYVSDSNPLNPHVMRHDFDIETGNVGDGHLFADRALLGGRPDGAAIDVDGCYWIAASDSGRIVRMTPDGVVDAEIQVDVPNATNMCFIGKDLKTAFITTLRAGGNGPGGDVYAVDLPFQGLTEPLFQPE</sequence>
<dbReference type="GO" id="GO:0019853">
    <property type="term" value="P:L-ascorbic acid biosynthetic process"/>
    <property type="evidence" value="ECO:0007669"/>
    <property type="project" value="TreeGrafter"/>
</dbReference>
<gene>
    <name evidence="5" type="ORF">RRU01S_23_01650</name>
</gene>